<keyword evidence="3" id="KW-1185">Reference proteome</keyword>
<dbReference type="Pfam" id="PF01582">
    <property type="entry name" value="TIR"/>
    <property type="match status" value="1"/>
</dbReference>
<dbReference type="PANTHER" id="PTHR11017">
    <property type="entry name" value="LEUCINE-RICH REPEAT-CONTAINING PROTEIN"/>
    <property type="match status" value="1"/>
</dbReference>
<evidence type="ECO:0000259" key="1">
    <source>
        <dbReference type="PROSITE" id="PS50104"/>
    </source>
</evidence>
<dbReference type="InterPro" id="IPR000157">
    <property type="entry name" value="TIR_dom"/>
</dbReference>
<dbReference type="Gene3D" id="3.40.50.10140">
    <property type="entry name" value="Toll/interleukin-1 receptor homology (TIR) domain"/>
    <property type="match status" value="1"/>
</dbReference>
<gene>
    <name evidence="2" type="ORF">LTRI10_LOCUS9872</name>
</gene>
<proteinExistence type="predicted"/>
<evidence type="ECO:0000313" key="2">
    <source>
        <dbReference type="EMBL" id="CAL1363328.1"/>
    </source>
</evidence>
<dbReference type="InterPro" id="IPR042197">
    <property type="entry name" value="Apaf_helical"/>
</dbReference>
<dbReference type="InterPro" id="IPR002182">
    <property type="entry name" value="NB-ARC"/>
</dbReference>
<dbReference type="SMART" id="SM00382">
    <property type="entry name" value="AAA"/>
    <property type="match status" value="1"/>
</dbReference>
<feature type="domain" description="TIR" evidence="1">
    <location>
        <begin position="51"/>
        <end position="214"/>
    </location>
</feature>
<dbReference type="PANTHER" id="PTHR11017:SF544">
    <property type="entry name" value="ADP-RIBOSYL CYCLASE_CYCLIC ADP-RIBOSE HYDROLASE"/>
    <property type="match status" value="1"/>
</dbReference>
<name>A0AAV2D1D7_9ROSI</name>
<dbReference type="SUPFAM" id="SSF52540">
    <property type="entry name" value="P-loop containing nucleoside triphosphate hydrolases"/>
    <property type="match status" value="1"/>
</dbReference>
<dbReference type="SUPFAM" id="SSF52200">
    <property type="entry name" value="Toll/Interleukin receptor TIR domain"/>
    <property type="match status" value="1"/>
</dbReference>
<sequence>MDAESPLPSLPSNPHRSATVLRAVSRWEHRSEQELHAVLSSSLAATEDGKNKYEVFVSFNGEDNRRGFTTHLCHSLSSKLGISVFYKDEIRFGASVTAPPELLRAIDGSRIAVVVLSRNYADSPCCLNELLHILRHRKSRGLPVIPVSFDVDPSDFRKPYGGRSHSSAGDDKVRRRSRDDALAELADLPGFATADYGNDMDMIRGIVAKIWNELNPSTTVPSIISSINPLVGMEKRVNAVIGLLHLDATTPDGNDVRMIGICGPAGSGKTTVAMAVFDAIRSGFESSTYIASVGESSTTRTGLFRLQKQLAGEIGGEGVEMGTWPAAEVFERLKRAYRGKKLLLILDGITHEVQLFRLGADRSLFGPGSRVIITCREQYLVNNDYQTRVDSLYETQLLDKNEARVLLSLVAFGQEDFLEDYRDVGEQILDCAGGVAFVVEVLGRSLRGRSVSEWEYTIEKLKRIPPPERSHLEVP</sequence>
<dbReference type="Gene3D" id="3.40.50.300">
    <property type="entry name" value="P-loop containing nucleotide triphosphate hydrolases"/>
    <property type="match status" value="1"/>
</dbReference>
<protein>
    <recommendedName>
        <fullName evidence="1">TIR domain-containing protein</fullName>
    </recommendedName>
</protein>
<dbReference type="InterPro" id="IPR044974">
    <property type="entry name" value="Disease_R_plants"/>
</dbReference>
<dbReference type="Pfam" id="PF00931">
    <property type="entry name" value="NB-ARC"/>
    <property type="match status" value="1"/>
</dbReference>
<dbReference type="SMART" id="SM00255">
    <property type="entry name" value="TIR"/>
    <property type="match status" value="1"/>
</dbReference>
<dbReference type="InterPro" id="IPR035897">
    <property type="entry name" value="Toll_tir_struct_dom_sf"/>
</dbReference>
<dbReference type="PROSITE" id="PS50104">
    <property type="entry name" value="TIR"/>
    <property type="match status" value="1"/>
</dbReference>
<dbReference type="Proteomes" id="UP001497516">
    <property type="component" value="Chromosome 10"/>
</dbReference>
<reference evidence="2 3" key="1">
    <citation type="submission" date="2024-04" db="EMBL/GenBank/DDBJ databases">
        <authorList>
            <person name="Fracassetti M."/>
        </authorList>
    </citation>
    <scope>NUCLEOTIDE SEQUENCE [LARGE SCALE GENOMIC DNA]</scope>
</reference>
<dbReference type="InterPro" id="IPR003593">
    <property type="entry name" value="AAA+_ATPase"/>
</dbReference>
<dbReference type="GO" id="GO:0006952">
    <property type="term" value="P:defense response"/>
    <property type="evidence" value="ECO:0007669"/>
    <property type="project" value="InterPro"/>
</dbReference>
<dbReference type="GO" id="GO:0043531">
    <property type="term" value="F:ADP binding"/>
    <property type="evidence" value="ECO:0007669"/>
    <property type="project" value="InterPro"/>
</dbReference>
<evidence type="ECO:0000313" key="3">
    <source>
        <dbReference type="Proteomes" id="UP001497516"/>
    </source>
</evidence>
<dbReference type="GO" id="GO:0007165">
    <property type="term" value="P:signal transduction"/>
    <property type="evidence" value="ECO:0007669"/>
    <property type="project" value="InterPro"/>
</dbReference>
<dbReference type="Gene3D" id="1.10.8.430">
    <property type="entry name" value="Helical domain of apoptotic protease-activating factors"/>
    <property type="match status" value="1"/>
</dbReference>
<dbReference type="AlphaFoldDB" id="A0AAV2D1D7"/>
<dbReference type="EMBL" id="OZ034814">
    <property type="protein sequence ID" value="CAL1363328.1"/>
    <property type="molecule type" value="Genomic_DNA"/>
</dbReference>
<organism evidence="2 3">
    <name type="scientific">Linum trigynum</name>
    <dbReference type="NCBI Taxonomy" id="586398"/>
    <lineage>
        <taxon>Eukaryota</taxon>
        <taxon>Viridiplantae</taxon>
        <taxon>Streptophyta</taxon>
        <taxon>Embryophyta</taxon>
        <taxon>Tracheophyta</taxon>
        <taxon>Spermatophyta</taxon>
        <taxon>Magnoliopsida</taxon>
        <taxon>eudicotyledons</taxon>
        <taxon>Gunneridae</taxon>
        <taxon>Pentapetalae</taxon>
        <taxon>rosids</taxon>
        <taxon>fabids</taxon>
        <taxon>Malpighiales</taxon>
        <taxon>Linaceae</taxon>
        <taxon>Linum</taxon>
    </lineage>
</organism>
<dbReference type="PRINTS" id="PR00364">
    <property type="entry name" value="DISEASERSIST"/>
</dbReference>
<accession>A0AAV2D1D7</accession>
<dbReference type="InterPro" id="IPR027417">
    <property type="entry name" value="P-loop_NTPase"/>
</dbReference>